<dbReference type="InterPro" id="IPR004518">
    <property type="entry name" value="MazG-like_dom"/>
</dbReference>
<dbReference type="EMBL" id="MH059633">
    <property type="protein sequence ID" value="AWD92431.1"/>
    <property type="molecule type" value="Genomic_DNA"/>
</dbReference>
<accession>A0A2S1GSR7</accession>
<dbReference type="GeneID" id="54991519"/>
<dbReference type="Proteomes" id="UP000246901">
    <property type="component" value="Segment"/>
</dbReference>
<reference evidence="2 3" key="1">
    <citation type="submission" date="2018-03" db="EMBL/GenBank/DDBJ databases">
        <title>Phage therapy in agriculture - a green tech approach to combat plant pathogenic bacteria.</title>
        <authorList>
            <person name="Carstens A.B."/>
            <person name="Djurhuus A.M."/>
            <person name="Hansen L.H."/>
        </authorList>
    </citation>
    <scope>NUCLEOTIDE SEQUENCE [LARGE SCALE GENOMIC DNA]</scope>
</reference>
<dbReference type="KEGG" id="vg:54991519"/>
<proteinExistence type="predicted"/>
<dbReference type="CDD" id="cd11540">
    <property type="entry name" value="NTP-PPase_u3"/>
    <property type="match status" value="1"/>
</dbReference>
<feature type="domain" description="NTP pyrophosphohydrolase MazG-like" evidence="1">
    <location>
        <begin position="36"/>
        <end position="73"/>
    </location>
</feature>
<dbReference type="Pfam" id="PF03819">
    <property type="entry name" value="MazG"/>
    <property type="match status" value="1"/>
</dbReference>
<dbReference type="SUPFAM" id="SSF101386">
    <property type="entry name" value="all-alpha NTP pyrophosphatases"/>
    <property type="match status" value="1"/>
</dbReference>
<evidence type="ECO:0000313" key="2">
    <source>
        <dbReference type="EMBL" id="AWD92431.1"/>
    </source>
</evidence>
<evidence type="ECO:0000313" key="3">
    <source>
        <dbReference type="Proteomes" id="UP000246901"/>
    </source>
</evidence>
<evidence type="ECO:0000259" key="1">
    <source>
        <dbReference type="Pfam" id="PF03819"/>
    </source>
</evidence>
<keyword evidence="3" id="KW-1185">Reference proteome</keyword>
<dbReference type="RefSeq" id="YP_009801012.1">
    <property type="nucleotide sequence ID" value="NC_047962.1"/>
</dbReference>
<sequence length="194" mass="21059">MTRVNPSFEDTISKILSWAEARNLVKGATAIDQYLKLSSEVGELADAIAKKDEAGIKDGIGDAFVVLTIMSAQTNSVDALMSAAGHILPTFAPEISAKESFISLNDKIGQLGSTIVESKNRLEHDGRYVASDIKASTKRLMYLSSHFGLTVEECAAIAYEEIKDRKGVMFNGTFVKSTDSRYEDVVAQIEAMKA</sequence>
<protein>
    <submittedName>
        <fullName evidence="2">Pyrophosphatase</fullName>
    </submittedName>
</protein>
<name>A0A2S1GSR7_9CAUD</name>
<organism evidence="2 3">
    <name type="scientific">Xanthomonas phage Carpasina</name>
    <dbReference type="NCBI Taxonomy" id="2163636"/>
    <lineage>
        <taxon>Viruses</taxon>
        <taxon>Duplodnaviria</taxon>
        <taxon>Heunggongvirae</taxon>
        <taxon>Uroviricota</taxon>
        <taxon>Caudoviricetes</taxon>
        <taxon>Lindbergviridae</taxon>
        <taxon>Carpasinavirus</taxon>
        <taxon>Carpasinavirus carpasina</taxon>
    </lineage>
</organism>
<dbReference type="Gene3D" id="1.10.287.1080">
    <property type="entry name" value="MazG-like"/>
    <property type="match status" value="1"/>
</dbReference>